<keyword evidence="1" id="KW-0223">Dioxygenase</keyword>
<sequence length="230" mass="24566">MSLGLAKHDALIFERDGALRKTAVLGASDLPELDDIVAELPPDQAGIRLHGISALRPLLASSGAIGQIAASTLGDACRPVRAILFDKIASTNWALPWHQDRTIAVTRRVEVEGFGPWTVKSGLLHVAPPFDVLAGMVTLRVHLDRVPETNAPLLIVPGSHRLGQISESEIKSVVQRCGTAVCLADAGDVWLYSTPILHSSEAARYPVSRRVLQVDFAVGDLPGGLTWLGV</sequence>
<dbReference type="OrthoDB" id="9791262at2"/>
<evidence type="ECO:0000313" key="2">
    <source>
        <dbReference type="Proteomes" id="UP000051660"/>
    </source>
</evidence>
<dbReference type="Gene3D" id="2.60.120.620">
    <property type="entry name" value="q2cbj1_9rhob like domain"/>
    <property type="match status" value="1"/>
</dbReference>
<dbReference type="Pfam" id="PF05721">
    <property type="entry name" value="PhyH"/>
    <property type="match status" value="1"/>
</dbReference>
<keyword evidence="1" id="KW-0560">Oxidoreductase</keyword>
<protein>
    <submittedName>
        <fullName evidence="1">Phytanoyl-CoA dioxygenase</fullName>
    </submittedName>
</protein>
<dbReference type="RefSeq" id="WP_057859124.1">
    <property type="nucleotide sequence ID" value="NZ_LLYB01000071.1"/>
</dbReference>
<dbReference type="Proteomes" id="UP000051660">
    <property type="component" value="Unassembled WGS sequence"/>
</dbReference>
<dbReference type="AlphaFoldDB" id="A0A0R3MSU2"/>
<dbReference type="SUPFAM" id="SSF51197">
    <property type="entry name" value="Clavaminate synthase-like"/>
    <property type="match status" value="1"/>
</dbReference>
<dbReference type="EMBL" id="LLYB01000071">
    <property type="protein sequence ID" value="KRR22764.1"/>
    <property type="molecule type" value="Genomic_DNA"/>
</dbReference>
<accession>A0A0R3MSU2</accession>
<gene>
    <name evidence="1" type="ORF">CQ14_00180</name>
</gene>
<evidence type="ECO:0000313" key="1">
    <source>
        <dbReference type="EMBL" id="KRR22764.1"/>
    </source>
</evidence>
<name>A0A0R3MSU2_9BRAD</name>
<dbReference type="GO" id="GO:0016706">
    <property type="term" value="F:2-oxoglutarate-dependent dioxygenase activity"/>
    <property type="evidence" value="ECO:0007669"/>
    <property type="project" value="UniProtKB-ARBA"/>
</dbReference>
<dbReference type="InterPro" id="IPR008775">
    <property type="entry name" value="Phytyl_CoA_dOase-like"/>
</dbReference>
<organism evidence="1 2">
    <name type="scientific">Bradyrhizobium lablabi</name>
    <dbReference type="NCBI Taxonomy" id="722472"/>
    <lineage>
        <taxon>Bacteria</taxon>
        <taxon>Pseudomonadati</taxon>
        <taxon>Pseudomonadota</taxon>
        <taxon>Alphaproteobacteria</taxon>
        <taxon>Hyphomicrobiales</taxon>
        <taxon>Nitrobacteraceae</taxon>
        <taxon>Bradyrhizobium</taxon>
    </lineage>
</organism>
<reference evidence="1 2" key="1">
    <citation type="submission" date="2014-03" db="EMBL/GenBank/DDBJ databases">
        <title>Bradyrhizobium valentinum sp. nov., isolated from effective nodules of Lupinus mariae-josephae, a lupine endemic of basic-lime soils in Eastern Spain.</title>
        <authorList>
            <person name="Duran D."/>
            <person name="Rey L."/>
            <person name="Navarro A."/>
            <person name="Busquets A."/>
            <person name="Imperial J."/>
            <person name="Ruiz-Argueso T."/>
        </authorList>
    </citation>
    <scope>NUCLEOTIDE SEQUENCE [LARGE SCALE GENOMIC DNA]</scope>
    <source>
        <strain evidence="1 2">CCBAU 23086</strain>
    </source>
</reference>
<proteinExistence type="predicted"/>
<comment type="caution">
    <text evidence="1">The sequence shown here is derived from an EMBL/GenBank/DDBJ whole genome shotgun (WGS) entry which is preliminary data.</text>
</comment>